<gene>
    <name evidence="2" type="ORF">BDV36DRAFT_109927</name>
</gene>
<proteinExistence type="predicted"/>
<dbReference type="Proteomes" id="UP000325395">
    <property type="component" value="Unassembled WGS sequence"/>
</dbReference>
<sequence length="78" mass="8804">MLLLSLFVFFFSLYCCLFVADGLHRIIHVLHLSKTSCIMQPPGLLPLSCLVIRAITFKSLTRFPSCILADGLKAYEKK</sequence>
<evidence type="ECO:0008006" key="4">
    <source>
        <dbReference type="Google" id="ProtNLM"/>
    </source>
</evidence>
<keyword evidence="1" id="KW-0732">Signal</keyword>
<feature type="chain" id="PRO_5046652488" description="Secreted protein" evidence="1">
    <location>
        <begin position="23"/>
        <end position="78"/>
    </location>
</feature>
<feature type="signal peptide" evidence="1">
    <location>
        <begin position="1"/>
        <end position="22"/>
    </location>
</feature>
<evidence type="ECO:0000256" key="1">
    <source>
        <dbReference type="SAM" id="SignalP"/>
    </source>
</evidence>
<dbReference type="EMBL" id="ML735914">
    <property type="protein sequence ID" value="KAE8410770.1"/>
    <property type="molecule type" value="Genomic_DNA"/>
</dbReference>
<accession>A0ABQ6W0U7</accession>
<organism evidence="2 3">
    <name type="scientific">Aspergillus pseudocaelatus</name>
    <dbReference type="NCBI Taxonomy" id="1825620"/>
    <lineage>
        <taxon>Eukaryota</taxon>
        <taxon>Fungi</taxon>
        <taxon>Dikarya</taxon>
        <taxon>Ascomycota</taxon>
        <taxon>Pezizomycotina</taxon>
        <taxon>Eurotiomycetes</taxon>
        <taxon>Eurotiomycetidae</taxon>
        <taxon>Eurotiales</taxon>
        <taxon>Aspergillaceae</taxon>
        <taxon>Aspergillus</taxon>
        <taxon>Aspergillus subgen. Circumdati</taxon>
    </lineage>
</organism>
<keyword evidence="3" id="KW-1185">Reference proteome</keyword>
<reference evidence="2 3" key="1">
    <citation type="submission" date="2019-04" db="EMBL/GenBank/DDBJ databases">
        <authorList>
            <consortium name="DOE Joint Genome Institute"/>
            <person name="Mondo S."/>
            <person name="Kjaerbolling I."/>
            <person name="Vesth T."/>
            <person name="Frisvad J.C."/>
            <person name="Nybo J.L."/>
            <person name="Theobald S."/>
            <person name="Kildgaard S."/>
            <person name="Isbrandt T."/>
            <person name="Kuo A."/>
            <person name="Sato A."/>
            <person name="Lyhne E.K."/>
            <person name="Kogle M.E."/>
            <person name="Wiebenga A."/>
            <person name="Kun R.S."/>
            <person name="Lubbers R.J."/>
            <person name="Makela M.R."/>
            <person name="Barry K."/>
            <person name="Chovatia M."/>
            <person name="Clum A."/>
            <person name="Daum C."/>
            <person name="Haridas S."/>
            <person name="He G."/>
            <person name="LaButti K."/>
            <person name="Lipzen A."/>
            <person name="Riley R."/>
            <person name="Salamov A."/>
            <person name="Simmons B.A."/>
            <person name="Magnuson J.K."/>
            <person name="Henrissat B."/>
            <person name="Mortensen U.H."/>
            <person name="Larsen T.O."/>
            <person name="Devries R.P."/>
            <person name="Grigoriev I.V."/>
            <person name="Machida M."/>
            <person name="Baker S.E."/>
            <person name="Andersen M.R."/>
            <person name="Cantor M.N."/>
            <person name="Hua S.X."/>
        </authorList>
    </citation>
    <scope>NUCLEOTIDE SEQUENCE [LARGE SCALE GENOMIC DNA]</scope>
    <source>
        <strain evidence="2 3">CBS 117616</strain>
    </source>
</reference>
<evidence type="ECO:0000313" key="3">
    <source>
        <dbReference type="Proteomes" id="UP000325395"/>
    </source>
</evidence>
<name>A0ABQ6W0U7_9EURO</name>
<protein>
    <recommendedName>
        <fullName evidence="4">Secreted protein</fullName>
    </recommendedName>
</protein>
<evidence type="ECO:0000313" key="2">
    <source>
        <dbReference type="EMBL" id="KAE8410770.1"/>
    </source>
</evidence>